<comment type="caution">
    <text evidence="11">The sequence shown here is derived from an EMBL/GenBank/DDBJ whole genome shotgun (WGS) entry which is preliminary data.</text>
</comment>
<evidence type="ECO:0000313" key="12">
    <source>
        <dbReference type="Proteomes" id="UP001589707"/>
    </source>
</evidence>
<evidence type="ECO:0000259" key="10">
    <source>
        <dbReference type="PROSITE" id="PS50928"/>
    </source>
</evidence>
<gene>
    <name evidence="11" type="ORF">ACFFN1_08410</name>
</gene>
<keyword evidence="6 9" id="KW-1133">Transmembrane helix</keyword>
<keyword evidence="7 9" id="KW-0472">Membrane</keyword>
<dbReference type="InterPro" id="IPR035906">
    <property type="entry name" value="MetI-like_sf"/>
</dbReference>
<feature type="transmembrane region" description="Helical" evidence="9">
    <location>
        <begin position="236"/>
        <end position="258"/>
    </location>
</feature>
<reference evidence="11 12" key="1">
    <citation type="submission" date="2024-09" db="EMBL/GenBank/DDBJ databases">
        <authorList>
            <person name="Sun Q."/>
            <person name="Mori K."/>
        </authorList>
    </citation>
    <scope>NUCLEOTIDE SEQUENCE [LARGE SCALE GENOMIC DNA]</scope>
    <source>
        <strain evidence="11 12">JCM 11683</strain>
    </source>
</reference>
<organism evidence="11 12">
    <name type="scientific">Brevibacterium otitidis</name>
    <dbReference type="NCBI Taxonomy" id="53364"/>
    <lineage>
        <taxon>Bacteria</taxon>
        <taxon>Bacillati</taxon>
        <taxon>Actinomycetota</taxon>
        <taxon>Actinomycetes</taxon>
        <taxon>Micrococcales</taxon>
        <taxon>Brevibacteriaceae</taxon>
        <taxon>Brevibacterium</taxon>
    </lineage>
</organism>
<evidence type="ECO:0000256" key="6">
    <source>
        <dbReference type="ARBA" id="ARBA00022989"/>
    </source>
</evidence>
<protein>
    <submittedName>
        <fullName evidence="11">ABC transporter permease</fullName>
    </submittedName>
</protein>
<dbReference type="RefSeq" id="WP_376840236.1">
    <property type="nucleotide sequence ID" value="NZ_JBHMAU010000053.1"/>
</dbReference>
<feature type="transmembrane region" description="Helical" evidence="9">
    <location>
        <begin position="158"/>
        <end position="182"/>
    </location>
</feature>
<dbReference type="PANTHER" id="PTHR42929:SF1">
    <property type="entry name" value="INNER MEMBRANE ABC TRANSPORTER PERMEASE PROTEIN YDCU-RELATED"/>
    <property type="match status" value="1"/>
</dbReference>
<dbReference type="CDD" id="cd06261">
    <property type="entry name" value="TM_PBP2"/>
    <property type="match status" value="1"/>
</dbReference>
<evidence type="ECO:0000256" key="1">
    <source>
        <dbReference type="ARBA" id="ARBA00004651"/>
    </source>
</evidence>
<evidence type="ECO:0000313" key="11">
    <source>
        <dbReference type="EMBL" id="MFB9776425.1"/>
    </source>
</evidence>
<dbReference type="Proteomes" id="UP001589707">
    <property type="component" value="Unassembled WGS sequence"/>
</dbReference>
<dbReference type="PANTHER" id="PTHR42929">
    <property type="entry name" value="INNER MEMBRANE ABC TRANSPORTER PERMEASE PROTEIN YDCU-RELATED-RELATED"/>
    <property type="match status" value="1"/>
</dbReference>
<feature type="transmembrane region" description="Helical" evidence="9">
    <location>
        <begin position="297"/>
        <end position="317"/>
    </location>
</feature>
<dbReference type="SUPFAM" id="SSF161098">
    <property type="entry name" value="MetI-like"/>
    <property type="match status" value="1"/>
</dbReference>
<name>A0ABV5X1X3_9MICO</name>
<feature type="transmembrane region" description="Helical" evidence="9">
    <location>
        <begin position="114"/>
        <end position="138"/>
    </location>
</feature>
<evidence type="ECO:0000256" key="2">
    <source>
        <dbReference type="ARBA" id="ARBA00007069"/>
    </source>
</evidence>
<feature type="transmembrane region" description="Helical" evidence="9">
    <location>
        <begin position="60"/>
        <end position="83"/>
    </location>
</feature>
<dbReference type="PROSITE" id="PS50928">
    <property type="entry name" value="ABC_TM1"/>
    <property type="match status" value="1"/>
</dbReference>
<feature type="domain" description="ABC transmembrane type-1" evidence="10">
    <location>
        <begin position="110"/>
        <end position="317"/>
    </location>
</feature>
<accession>A0ABV5X1X3</accession>
<sequence length="329" mass="33621">MTQQSTAALTGQVSTAGTSAAGGAAAAPPSTGPGSGAPSTTRRRVAGLGRALLSPAATALAPLGLILAAFFILPLVSMAILAFTVETSRTESHLGFGNFTGLFSTHGRALLNSVLVSGVGSLIAALVGALTALCIAQIRSKRLDSITAVFSSVLANDGGAPLAFSFIVTLGNTGIVFTALGLDRLGFSLYTWQGLVAMYQAFLIPTMIMVTLPTFAGLRREWSEANTSLGGTGWTFWRRVGFPVAWPSLLGGWVLLFGSAYATHASAAVLMGAGGFQLIPLNIAAQLSSGTGPGGEASAMALGVSMIVIAVITLIVFSRLQRRSATWLS</sequence>
<evidence type="ECO:0000256" key="4">
    <source>
        <dbReference type="ARBA" id="ARBA00022475"/>
    </source>
</evidence>
<proteinExistence type="inferred from homology"/>
<feature type="transmembrane region" description="Helical" evidence="9">
    <location>
        <begin position="194"/>
        <end position="216"/>
    </location>
</feature>
<dbReference type="InterPro" id="IPR000515">
    <property type="entry name" value="MetI-like"/>
</dbReference>
<keyword evidence="5 9" id="KW-0812">Transmembrane</keyword>
<keyword evidence="4" id="KW-1003">Cell membrane</keyword>
<evidence type="ECO:0000256" key="7">
    <source>
        <dbReference type="ARBA" id="ARBA00023136"/>
    </source>
</evidence>
<dbReference type="EMBL" id="JBHMAU010000053">
    <property type="protein sequence ID" value="MFB9776425.1"/>
    <property type="molecule type" value="Genomic_DNA"/>
</dbReference>
<comment type="similarity">
    <text evidence="2">Belongs to the binding-protein-dependent transport system permease family. CysTW subfamily.</text>
</comment>
<comment type="subcellular location">
    <subcellularLocation>
        <location evidence="1">Cell membrane</location>
        <topology evidence="1">Multi-pass membrane protein</topology>
    </subcellularLocation>
</comment>
<feature type="region of interest" description="Disordered" evidence="8">
    <location>
        <begin position="19"/>
        <end position="41"/>
    </location>
</feature>
<evidence type="ECO:0000256" key="3">
    <source>
        <dbReference type="ARBA" id="ARBA00022448"/>
    </source>
</evidence>
<evidence type="ECO:0000256" key="8">
    <source>
        <dbReference type="SAM" id="MobiDB-lite"/>
    </source>
</evidence>
<feature type="compositionally biased region" description="Low complexity" evidence="8">
    <location>
        <begin position="19"/>
        <end position="29"/>
    </location>
</feature>
<evidence type="ECO:0000256" key="5">
    <source>
        <dbReference type="ARBA" id="ARBA00022692"/>
    </source>
</evidence>
<keyword evidence="3" id="KW-0813">Transport</keyword>
<keyword evidence="12" id="KW-1185">Reference proteome</keyword>
<evidence type="ECO:0000256" key="9">
    <source>
        <dbReference type="SAM" id="Phobius"/>
    </source>
</evidence>
<dbReference type="Gene3D" id="1.10.3720.10">
    <property type="entry name" value="MetI-like"/>
    <property type="match status" value="1"/>
</dbReference>